<dbReference type="AlphaFoldDB" id="A0AAD7UT70"/>
<dbReference type="GO" id="GO:0008017">
    <property type="term" value="F:microtubule binding"/>
    <property type="evidence" value="ECO:0007669"/>
    <property type="project" value="InterPro"/>
</dbReference>
<evidence type="ECO:0000313" key="15">
    <source>
        <dbReference type="Proteomes" id="UP001234581"/>
    </source>
</evidence>
<dbReference type="Gene3D" id="1.10.150.50">
    <property type="entry name" value="Transcription Factor, Ets-1"/>
    <property type="match status" value="1"/>
</dbReference>
<dbReference type="InterPro" id="IPR001752">
    <property type="entry name" value="Kinesin_motor_dom"/>
</dbReference>
<feature type="region of interest" description="Disordered" evidence="11">
    <location>
        <begin position="759"/>
        <end position="795"/>
    </location>
</feature>
<dbReference type="SMART" id="SM00129">
    <property type="entry name" value="KISc"/>
    <property type="match status" value="1"/>
</dbReference>
<feature type="binding site" evidence="9">
    <location>
        <begin position="418"/>
        <end position="425"/>
    </location>
    <ligand>
        <name>ATP</name>
        <dbReference type="ChEBI" id="CHEBI:30616"/>
    </ligand>
</feature>
<evidence type="ECO:0000256" key="11">
    <source>
        <dbReference type="SAM" id="MobiDB-lite"/>
    </source>
</evidence>
<dbReference type="InterPro" id="IPR027640">
    <property type="entry name" value="Kinesin-like_fam"/>
</dbReference>
<keyword evidence="3 10" id="KW-0493">Microtubule</keyword>
<evidence type="ECO:0000256" key="7">
    <source>
        <dbReference type="ARBA" id="ARBA00023212"/>
    </source>
</evidence>
<feature type="region of interest" description="Disordered" evidence="11">
    <location>
        <begin position="68"/>
        <end position="117"/>
    </location>
</feature>
<dbReference type="GO" id="GO:0003777">
    <property type="term" value="F:microtubule motor activity"/>
    <property type="evidence" value="ECO:0007669"/>
    <property type="project" value="InterPro"/>
</dbReference>
<feature type="region of interest" description="Disordered" evidence="11">
    <location>
        <begin position="704"/>
        <end position="729"/>
    </location>
</feature>
<evidence type="ECO:0000313" key="14">
    <source>
        <dbReference type="EMBL" id="KAJ8653088.1"/>
    </source>
</evidence>
<name>A0AAD7UT70_9FUNG</name>
<feature type="compositionally biased region" description="Low complexity" evidence="11">
    <location>
        <begin position="139"/>
        <end position="155"/>
    </location>
</feature>
<evidence type="ECO:0000256" key="5">
    <source>
        <dbReference type="ARBA" id="ARBA00022840"/>
    </source>
</evidence>
<evidence type="ECO:0000259" key="12">
    <source>
        <dbReference type="PROSITE" id="PS50067"/>
    </source>
</evidence>
<dbReference type="PANTHER" id="PTHR47971:SF8">
    <property type="entry name" value="KINESIN-LIKE PROTEIN"/>
    <property type="match status" value="1"/>
</dbReference>
<organism evidence="14 15">
    <name type="scientific">Lichtheimia ornata</name>
    <dbReference type="NCBI Taxonomy" id="688661"/>
    <lineage>
        <taxon>Eukaryota</taxon>
        <taxon>Fungi</taxon>
        <taxon>Fungi incertae sedis</taxon>
        <taxon>Mucoromycota</taxon>
        <taxon>Mucoromycotina</taxon>
        <taxon>Mucoromycetes</taxon>
        <taxon>Mucorales</taxon>
        <taxon>Lichtheimiaceae</taxon>
        <taxon>Lichtheimia</taxon>
    </lineage>
</organism>
<dbReference type="GO" id="GO:0005524">
    <property type="term" value="F:ATP binding"/>
    <property type="evidence" value="ECO:0007669"/>
    <property type="project" value="UniProtKB-UniRule"/>
</dbReference>
<evidence type="ECO:0000256" key="6">
    <source>
        <dbReference type="ARBA" id="ARBA00023175"/>
    </source>
</evidence>
<feature type="compositionally biased region" description="Basic and acidic residues" evidence="11">
    <location>
        <begin position="759"/>
        <end position="775"/>
    </location>
</feature>
<evidence type="ECO:0000256" key="2">
    <source>
        <dbReference type="ARBA" id="ARBA00022490"/>
    </source>
</evidence>
<comment type="subcellular location">
    <subcellularLocation>
        <location evidence="1">Cytoplasm</location>
        <location evidence="1">Cytoskeleton</location>
    </subcellularLocation>
</comment>
<sequence length="893" mass="100052">MSNTRFLDTLRKYDLQQYYPSLYSQGMSTLNVLAELSMQDCTRLGVRSIDDKRRFMALADDVKRQLQSKATVSQHAPIKRSSATTPPHTSVARKRQHVIPASSLPSEKQARRMTIAPQTVQRANITRAGIASSITAVNNSNASSTTTTTTTTNARNNRRLSYLPRQHRSPIRQPQHRSPIRKPNTASSSSAHSPIRKSTTTVAASLPHSPIRRPITSSSGSSPLRPTTNSKTPPKLPKFMEETGVEVKPAEEPVQVQKQPTRYLDAYGIPVNAPPRQRRLSNDGLPGSSSATGTSIMSFEEYIRARANKTTIQASSGANNGNSDLHQRIRVCVRKRPLSKKEINHGEMDVAPVVSARTIQINAPRTRVDLTRFTEQHSFTFDDVFDSSTTNIDIYRRTAYPLVEYMFGGGKATCFAYGQTGSGKTYTMLDPKHGLYVQAAHDIFHMLGKPQYSHLSAWVGFYEIYQGQLYDLLNQRKRLTPREDGNSNVVIAGLKEFPIKDVDRLMEVFDFGSQARTTGKTGANNNSSRSHAVLQVLLKSKGDNTAIHGKLSFIDLAGSERGADRGEANPKTRMEGAEINKSLLALKECIRALDQDKRHTPFRGSKLTQVLRDSFVGDSRTCMIATISPNNPNSEHTLNTLRYADRVKELKGESDPRLLAETRAESQDLMPQDDIASNANSDALWDDDQTENLLDIDFPSQMSSTALETPKSHHPAAGSGGDGDMPDRQRHMMRRLSSPPAEVFELAPEEPFQDEDTIMTHHDQQDPPPQKHEPQPMELQQEEEEEEDSNSKEVSVQQIRDFISLHRAQIKELDTCIQREKRMVSNLSLAVSSHYDCSENNGPEESKESHEKTVSLYQSYLKDLDDVLDEKYHYVEALREKVKREMRIMPDSI</sequence>
<evidence type="ECO:0000256" key="9">
    <source>
        <dbReference type="PROSITE-ProRule" id="PRU00283"/>
    </source>
</evidence>
<keyword evidence="15" id="KW-1185">Reference proteome</keyword>
<dbReference type="PANTHER" id="PTHR47971">
    <property type="entry name" value="KINESIN-RELATED PROTEIN 6"/>
    <property type="match status" value="1"/>
</dbReference>
<gene>
    <name evidence="14" type="ORF">O0I10_011229</name>
</gene>
<dbReference type="Pfam" id="PF00536">
    <property type="entry name" value="SAM_1"/>
    <property type="match status" value="1"/>
</dbReference>
<evidence type="ECO:0000256" key="1">
    <source>
        <dbReference type="ARBA" id="ARBA00004245"/>
    </source>
</evidence>
<dbReference type="GeneID" id="83218630"/>
<dbReference type="SUPFAM" id="SSF52540">
    <property type="entry name" value="P-loop containing nucleoside triphosphate hydrolases"/>
    <property type="match status" value="1"/>
</dbReference>
<dbReference type="PRINTS" id="PR00380">
    <property type="entry name" value="KINESINHEAVY"/>
</dbReference>
<evidence type="ECO:0000256" key="10">
    <source>
        <dbReference type="RuleBase" id="RU000394"/>
    </source>
</evidence>
<dbReference type="EMBL" id="JARTCD010000085">
    <property type="protein sequence ID" value="KAJ8653088.1"/>
    <property type="molecule type" value="Genomic_DNA"/>
</dbReference>
<dbReference type="CDD" id="cd01367">
    <property type="entry name" value="KISc_KIF2_like"/>
    <property type="match status" value="1"/>
</dbReference>
<dbReference type="InterPro" id="IPR013761">
    <property type="entry name" value="SAM/pointed_sf"/>
</dbReference>
<dbReference type="GO" id="GO:0007019">
    <property type="term" value="P:microtubule depolymerization"/>
    <property type="evidence" value="ECO:0007669"/>
    <property type="project" value="TreeGrafter"/>
</dbReference>
<protein>
    <recommendedName>
        <fullName evidence="10">Kinesin-like protein</fullName>
    </recommendedName>
</protein>
<dbReference type="Gene3D" id="3.40.850.10">
    <property type="entry name" value="Kinesin motor domain"/>
    <property type="match status" value="1"/>
</dbReference>
<comment type="similarity">
    <text evidence="8">Belongs to the TRAFAC class myosin-kinesin ATPase superfamily. Kinesin family. KIN-13 subfamily.</text>
</comment>
<evidence type="ECO:0000259" key="13">
    <source>
        <dbReference type="PROSITE" id="PS50105"/>
    </source>
</evidence>
<dbReference type="SUPFAM" id="SSF47769">
    <property type="entry name" value="SAM/Pointed domain"/>
    <property type="match status" value="1"/>
</dbReference>
<feature type="region of interest" description="Disordered" evidence="11">
    <location>
        <begin position="139"/>
        <end position="237"/>
    </location>
</feature>
<dbReference type="PROSITE" id="PS00411">
    <property type="entry name" value="KINESIN_MOTOR_1"/>
    <property type="match status" value="1"/>
</dbReference>
<keyword evidence="7" id="KW-0206">Cytoskeleton</keyword>
<accession>A0AAD7UT70</accession>
<keyword evidence="6 9" id="KW-0505">Motor protein</keyword>
<dbReference type="FunFam" id="3.40.850.10:FF:000012">
    <property type="entry name" value="Kinesin-like protein"/>
    <property type="match status" value="1"/>
</dbReference>
<feature type="domain" description="Kinesin motor" evidence="12">
    <location>
        <begin position="328"/>
        <end position="650"/>
    </location>
</feature>
<feature type="region of interest" description="Disordered" evidence="11">
    <location>
        <begin position="267"/>
        <end position="292"/>
    </location>
</feature>
<feature type="compositionally biased region" description="Basic residues" evidence="11">
    <location>
        <begin position="165"/>
        <end position="180"/>
    </location>
</feature>
<dbReference type="InterPro" id="IPR001660">
    <property type="entry name" value="SAM"/>
</dbReference>
<feature type="compositionally biased region" description="Polar residues" evidence="11">
    <location>
        <begin position="215"/>
        <end position="232"/>
    </location>
</feature>
<dbReference type="InterPro" id="IPR036961">
    <property type="entry name" value="Kinesin_motor_dom_sf"/>
</dbReference>
<comment type="caution">
    <text evidence="14">The sequence shown here is derived from an EMBL/GenBank/DDBJ whole genome shotgun (WGS) entry which is preliminary data.</text>
</comment>
<dbReference type="GO" id="GO:0007018">
    <property type="term" value="P:microtubule-based movement"/>
    <property type="evidence" value="ECO:0007669"/>
    <property type="project" value="InterPro"/>
</dbReference>
<dbReference type="InterPro" id="IPR027417">
    <property type="entry name" value="P-loop_NTPase"/>
</dbReference>
<feature type="compositionally biased region" description="Polar residues" evidence="11">
    <location>
        <begin position="184"/>
        <end position="203"/>
    </location>
</feature>
<dbReference type="GO" id="GO:0005874">
    <property type="term" value="C:microtubule"/>
    <property type="evidence" value="ECO:0007669"/>
    <property type="project" value="UniProtKB-KW"/>
</dbReference>
<keyword evidence="4 9" id="KW-0547">Nucleotide-binding</keyword>
<feature type="domain" description="SAM" evidence="13">
    <location>
        <begin position="1"/>
        <end position="65"/>
    </location>
</feature>
<dbReference type="InterPro" id="IPR019821">
    <property type="entry name" value="Kinesin_motor_CS"/>
</dbReference>
<dbReference type="PROSITE" id="PS50067">
    <property type="entry name" value="KINESIN_MOTOR_2"/>
    <property type="match status" value="1"/>
</dbReference>
<evidence type="ECO:0000256" key="4">
    <source>
        <dbReference type="ARBA" id="ARBA00022741"/>
    </source>
</evidence>
<dbReference type="Proteomes" id="UP001234581">
    <property type="component" value="Unassembled WGS sequence"/>
</dbReference>
<keyword evidence="2" id="KW-0963">Cytoplasm</keyword>
<evidence type="ECO:0000256" key="8">
    <source>
        <dbReference type="ARBA" id="ARBA00061030"/>
    </source>
</evidence>
<dbReference type="PROSITE" id="PS50105">
    <property type="entry name" value="SAM_DOMAIN"/>
    <property type="match status" value="1"/>
</dbReference>
<dbReference type="RefSeq" id="XP_058338002.1">
    <property type="nucleotide sequence ID" value="XM_058491199.1"/>
</dbReference>
<dbReference type="Pfam" id="PF00225">
    <property type="entry name" value="Kinesin"/>
    <property type="match status" value="1"/>
</dbReference>
<reference evidence="14 15" key="1">
    <citation type="submission" date="2023-03" db="EMBL/GenBank/DDBJ databases">
        <title>Genome sequence of Lichtheimia ornata CBS 291.66.</title>
        <authorList>
            <person name="Mohabir J.T."/>
            <person name="Shea T.P."/>
            <person name="Kurbessoian T."/>
            <person name="Berby B."/>
            <person name="Fontaine J."/>
            <person name="Livny J."/>
            <person name="Gnirke A."/>
            <person name="Stajich J.E."/>
            <person name="Cuomo C.A."/>
        </authorList>
    </citation>
    <scope>NUCLEOTIDE SEQUENCE [LARGE SCALE GENOMIC DNA]</scope>
    <source>
        <strain evidence="14">CBS 291.66</strain>
    </source>
</reference>
<keyword evidence="5 9" id="KW-0067">ATP-binding</keyword>
<evidence type="ECO:0000256" key="3">
    <source>
        <dbReference type="ARBA" id="ARBA00022701"/>
    </source>
</evidence>
<proteinExistence type="inferred from homology"/>